<dbReference type="Pfam" id="PF00072">
    <property type="entry name" value="Response_reg"/>
    <property type="match status" value="1"/>
</dbReference>
<dbReference type="SUPFAM" id="SSF52172">
    <property type="entry name" value="CheY-like"/>
    <property type="match status" value="1"/>
</dbReference>
<dbReference type="RefSeq" id="WP_188914939.1">
    <property type="nucleotide sequence ID" value="NZ_BMMF01000013.1"/>
</dbReference>
<dbReference type="PANTHER" id="PTHR43228:SF1">
    <property type="entry name" value="TWO-COMPONENT RESPONSE REGULATOR ARR22"/>
    <property type="match status" value="1"/>
</dbReference>
<proteinExistence type="predicted"/>
<dbReference type="InterPro" id="IPR001789">
    <property type="entry name" value="Sig_transdc_resp-reg_receiver"/>
</dbReference>
<evidence type="ECO:0000256" key="1">
    <source>
        <dbReference type="PROSITE-ProRule" id="PRU00169"/>
    </source>
</evidence>
<dbReference type="PANTHER" id="PTHR43228">
    <property type="entry name" value="TWO-COMPONENT RESPONSE REGULATOR"/>
    <property type="match status" value="1"/>
</dbReference>
<keyword evidence="1" id="KW-0597">Phosphoprotein</keyword>
<dbReference type="Proteomes" id="UP000600449">
    <property type="component" value="Unassembled WGS sequence"/>
</dbReference>
<name>A0A917QFS2_9HYPH</name>
<gene>
    <name evidence="3" type="ORF">GCM10011322_39060</name>
</gene>
<keyword evidence="4" id="KW-1185">Reference proteome</keyword>
<accession>A0A917QFS2</accession>
<protein>
    <recommendedName>
        <fullName evidence="2">Response regulatory domain-containing protein</fullName>
    </recommendedName>
</protein>
<dbReference type="EMBL" id="BMMF01000013">
    <property type="protein sequence ID" value="GGK48299.1"/>
    <property type="molecule type" value="Genomic_DNA"/>
</dbReference>
<evidence type="ECO:0000313" key="4">
    <source>
        <dbReference type="Proteomes" id="UP000600449"/>
    </source>
</evidence>
<organism evidence="3 4">
    <name type="scientific">Salinarimonas ramus</name>
    <dbReference type="NCBI Taxonomy" id="690164"/>
    <lineage>
        <taxon>Bacteria</taxon>
        <taxon>Pseudomonadati</taxon>
        <taxon>Pseudomonadota</taxon>
        <taxon>Alphaproteobacteria</taxon>
        <taxon>Hyphomicrobiales</taxon>
        <taxon>Salinarimonadaceae</taxon>
        <taxon>Salinarimonas</taxon>
    </lineage>
</organism>
<sequence>MIATPTFPDLAALVVDESLYVRRILRDMLTRVGIKRVLEAPDGAEALGVLSESKPDLVILDWDLAILSGEEFIRLTRTPTTSPAPTVPIIVMMSKPRRYVVDRAVGLGVNEIIAKPFSPKVLWSRLDEVINRPRPYLQVKSLLRPVARTAPGQLATKSAA</sequence>
<reference evidence="3 4" key="1">
    <citation type="journal article" date="2014" name="Int. J. Syst. Evol. Microbiol.">
        <title>Complete genome sequence of Corynebacterium casei LMG S-19264T (=DSM 44701T), isolated from a smear-ripened cheese.</title>
        <authorList>
            <consortium name="US DOE Joint Genome Institute (JGI-PGF)"/>
            <person name="Walter F."/>
            <person name="Albersmeier A."/>
            <person name="Kalinowski J."/>
            <person name="Ruckert C."/>
        </authorList>
    </citation>
    <scope>NUCLEOTIDE SEQUENCE [LARGE SCALE GENOMIC DNA]</scope>
    <source>
        <strain evidence="3 4">CGMCC 1.9161</strain>
    </source>
</reference>
<evidence type="ECO:0000313" key="3">
    <source>
        <dbReference type="EMBL" id="GGK48299.1"/>
    </source>
</evidence>
<feature type="modified residue" description="4-aspartylphosphate" evidence="1">
    <location>
        <position position="61"/>
    </location>
</feature>
<dbReference type="InterPro" id="IPR011006">
    <property type="entry name" value="CheY-like_superfamily"/>
</dbReference>
<comment type="caution">
    <text evidence="3">The sequence shown here is derived from an EMBL/GenBank/DDBJ whole genome shotgun (WGS) entry which is preliminary data.</text>
</comment>
<dbReference type="SMART" id="SM00448">
    <property type="entry name" value="REC"/>
    <property type="match status" value="1"/>
</dbReference>
<dbReference type="InterPro" id="IPR052048">
    <property type="entry name" value="ST_Response_Regulator"/>
</dbReference>
<evidence type="ECO:0000259" key="2">
    <source>
        <dbReference type="PROSITE" id="PS50110"/>
    </source>
</evidence>
<dbReference type="Gene3D" id="3.40.50.2300">
    <property type="match status" value="1"/>
</dbReference>
<feature type="domain" description="Response regulatory" evidence="2">
    <location>
        <begin position="11"/>
        <end position="130"/>
    </location>
</feature>
<dbReference type="PROSITE" id="PS50110">
    <property type="entry name" value="RESPONSE_REGULATORY"/>
    <property type="match status" value="1"/>
</dbReference>
<dbReference type="AlphaFoldDB" id="A0A917QFS2"/>
<dbReference type="GO" id="GO:0000160">
    <property type="term" value="P:phosphorelay signal transduction system"/>
    <property type="evidence" value="ECO:0007669"/>
    <property type="project" value="InterPro"/>
</dbReference>